<evidence type="ECO:0000313" key="1">
    <source>
        <dbReference type="EMBL" id="DAE05068.1"/>
    </source>
</evidence>
<dbReference type="EMBL" id="BK015402">
    <property type="protein sequence ID" value="DAE05068.1"/>
    <property type="molecule type" value="Genomic_DNA"/>
</dbReference>
<accession>A0A8S5PFT1</accession>
<name>A0A8S5PFT1_9CAUD</name>
<proteinExistence type="predicted"/>
<organism evidence="1">
    <name type="scientific">Podoviridae sp. ctfAL26</name>
    <dbReference type="NCBI Taxonomy" id="2825265"/>
    <lineage>
        <taxon>Viruses</taxon>
        <taxon>Duplodnaviria</taxon>
        <taxon>Heunggongvirae</taxon>
        <taxon>Uroviricota</taxon>
        <taxon>Caudoviricetes</taxon>
    </lineage>
</organism>
<sequence length="256" mass="30001">MAISEAERARLQTKIKERNKMARWINATLNPTSKIRNINPAETVRKLMTQDDADSLERSLDAFMEAPRELSYRNRASYSMNEQAELMVLGNESERRGREKLEEVKEWISDKGVTMGGTVSNVDPVQWMDKFSERVYSYKDPERFRSQYDYDKWKDKMYDKALNLDEMKQMEAYKKTYLETFERNVVKEIDKEIKGSARREEAKDILNALKQLSPEEFQYAYYTDLLGDISFLYPDKTTDAEYGVAIGVKDVFGISF</sequence>
<reference evidence="1" key="1">
    <citation type="journal article" date="2021" name="Proc. Natl. Acad. Sci. U.S.A.">
        <title>A Catalog of Tens of Thousands of Viruses from Human Metagenomes Reveals Hidden Associations with Chronic Diseases.</title>
        <authorList>
            <person name="Tisza M.J."/>
            <person name="Buck C.B."/>
        </authorList>
    </citation>
    <scope>NUCLEOTIDE SEQUENCE</scope>
    <source>
        <strain evidence="1">CtfAL26</strain>
    </source>
</reference>
<protein>
    <submittedName>
        <fullName evidence="1">Uncharacterized protein</fullName>
    </submittedName>
</protein>